<reference evidence="3 4" key="1">
    <citation type="submission" date="2020-01" db="EMBL/GenBank/DDBJ databases">
        <title>Draft Genome Sequence of Vibrio sp. strain OCN044, Isolated from a Healthy Coral at Palmyra Atoll.</title>
        <authorList>
            <person name="Videau P."/>
            <person name="Loughran R."/>
            <person name="Esquivel A."/>
            <person name="Deadmond M."/>
            <person name="Paddock B.E."/>
            <person name="Saw J.H."/>
            <person name="Ushijima B."/>
        </authorList>
    </citation>
    <scope>NUCLEOTIDE SEQUENCE [LARGE SCALE GENOMIC DNA]</scope>
    <source>
        <strain evidence="3 4">OCN044</strain>
    </source>
</reference>
<dbReference type="CDD" id="cd03811">
    <property type="entry name" value="GT4_GT28_WabH-like"/>
    <property type="match status" value="1"/>
</dbReference>
<dbReference type="AlphaFoldDB" id="A0A6L8LSA2"/>
<feature type="domain" description="Glycosyltransferase subfamily 4-like N-terminal" evidence="2">
    <location>
        <begin position="16"/>
        <end position="173"/>
    </location>
</feature>
<dbReference type="EMBL" id="WWEU01000001">
    <property type="protein sequence ID" value="MYM58655.1"/>
    <property type="molecule type" value="Genomic_DNA"/>
</dbReference>
<gene>
    <name evidence="3" type="ORF">GTG28_05410</name>
</gene>
<feature type="domain" description="Glycosyl transferase family 1" evidence="1">
    <location>
        <begin position="184"/>
        <end position="346"/>
    </location>
</feature>
<dbReference type="SUPFAM" id="SSF53756">
    <property type="entry name" value="UDP-Glycosyltransferase/glycogen phosphorylase"/>
    <property type="match status" value="1"/>
</dbReference>
<comment type="caution">
    <text evidence="3">The sequence shown here is derived from an EMBL/GenBank/DDBJ whole genome shotgun (WGS) entry which is preliminary data.</text>
</comment>
<dbReference type="RefSeq" id="WP_160927665.1">
    <property type="nucleotide sequence ID" value="NZ_WWEU01000001.1"/>
</dbReference>
<dbReference type="GO" id="GO:0016757">
    <property type="term" value="F:glycosyltransferase activity"/>
    <property type="evidence" value="ECO:0007669"/>
    <property type="project" value="InterPro"/>
</dbReference>
<evidence type="ECO:0000259" key="2">
    <source>
        <dbReference type="Pfam" id="PF13439"/>
    </source>
</evidence>
<organism evidence="3 4">
    <name type="scientific">Vibrio tetraodonis subsp. pristinus</name>
    <dbReference type="NCBI Taxonomy" id="2695891"/>
    <lineage>
        <taxon>Bacteria</taxon>
        <taxon>Pseudomonadati</taxon>
        <taxon>Pseudomonadota</taxon>
        <taxon>Gammaproteobacteria</taxon>
        <taxon>Vibrionales</taxon>
        <taxon>Vibrionaceae</taxon>
        <taxon>Vibrio</taxon>
    </lineage>
</organism>
<evidence type="ECO:0000259" key="1">
    <source>
        <dbReference type="Pfam" id="PF00534"/>
    </source>
</evidence>
<dbReference type="InterPro" id="IPR050194">
    <property type="entry name" value="Glycosyltransferase_grp1"/>
</dbReference>
<accession>A0A6L8LSA2</accession>
<name>A0A6L8LSA2_9VIBR</name>
<dbReference type="InterPro" id="IPR028098">
    <property type="entry name" value="Glyco_trans_4-like_N"/>
</dbReference>
<proteinExistence type="predicted"/>
<dbReference type="PANTHER" id="PTHR45947">
    <property type="entry name" value="SULFOQUINOVOSYL TRANSFERASE SQD2"/>
    <property type="match status" value="1"/>
</dbReference>
<dbReference type="Pfam" id="PF13439">
    <property type="entry name" value="Glyco_transf_4"/>
    <property type="match status" value="1"/>
</dbReference>
<dbReference type="Proteomes" id="UP000478571">
    <property type="component" value="Unassembled WGS sequence"/>
</dbReference>
<dbReference type="InterPro" id="IPR001296">
    <property type="entry name" value="Glyco_trans_1"/>
</dbReference>
<dbReference type="Pfam" id="PF00534">
    <property type="entry name" value="Glycos_transf_1"/>
    <property type="match status" value="1"/>
</dbReference>
<evidence type="ECO:0000313" key="4">
    <source>
        <dbReference type="Proteomes" id="UP000478571"/>
    </source>
</evidence>
<dbReference type="Gene3D" id="3.40.50.2000">
    <property type="entry name" value="Glycogen Phosphorylase B"/>
    <property type="match status" value="2"/>
</dbReference>
<sequence>MTKKILFVHYGNDWIRGSEHCLLDLIEQCPSQGFEPHLWTNNTSLHELVKGKNLNTNKDSFPLLFGWLKPKFNISAWVGLIFKACRIIKKNRIDMIHVNSGAPCQWMIIASRLMNVPLVTQLHSPYPARDRITLGLHLSPHTIAVSRHVGGQLTQEGYPQQRLSTIHNGIDVTKLMKQAKVDSKAAIGLPDDCTLFATVGSLIYDKGMDRLITAIQNLNMEYADTHLLVIGDGPMRYELERLAKALYVENKVHFVGEQNNVVGWLKGCDAFVSGSRREAFGLAIAEATLANIPVIAPREGGIPEFIHHGVTGLLYPNHGTAPITKMMTALLEHKKFGQQLSKEAHQHITRHFDISVSSQKIFHLYRQLLRQHQTSVSIWRTFIPLKTYLTKRFLLGGEHG</sequence>
<keyword evidence="4" id="KW-1185">Reference proteome</keyword>
<protein>
    <submittedName>
        <fullName evidence="3">Glycosyltransferase</fullName>
    </submittedName>
</protein>
<keyword evidence="3" id="KW-0808">Transferase</keyword>
<evidence type="ECO:0000313" key="3">
    <source>
        <dbReference type="EMBL" id="MYM58655.1"/>
    </source>
</evidence>
<dbReference type="PANTHER" id="PTHR45947:SF3">
    <property type="entry name" value="SULFOQUINOVOSYL TRANSFERASE SQD2"/>
    <property type="match status" value="1"/>
</dbReference>